<dbReference type="AlphaFoldDB" id="A0A540R8J9"/>
<feature type="transmembrane region" description="Helical" evidence="1">
    <location>
        <begin position="156"/>
        <end position="180"/>
    </location>
</feature>
<comment type="caution">
    <text evidence="2">The sequence shown here is derived from an EMBL/GenBank/DDBJ whole genome shotgun (WGS) entry which is preliminary data.</text>
</comment>
<keyword evidence="1" id="KW-0812">Transmembrane</keyword>
<feature type="transmembrane region" description="Helical" evidence="1">
    <location>
        <begin position="192"/>
        <end position="210"/>
    </location>
</feature>
<feature type="transmembrane region" description="Helical" evidence="1">
    <location>
        <begin position="315"/>
        <end position="333"/>
    </location>
</feature>
<dbReference type="STRING" id="1686286.GCA_900092335_00300"/>
<dbReference type="Proteomes" id="UP000318080">
    <property type="component" value="Unassembled WGS sequence"/>
</dbReference>
<feature type="transmembrane region" description="Helical" evidence="1">
    <location>
        <begin position="20"/>
        <end position="42"/>
    </location>
</feature>
<feature type="transmembrane region" description="Helical" evidence="1">
    <location>
        <begin position="63"/>
        <end position="83"/>
    </location>
</feature>
<feature type="transmembrane region" description="Helical" evidence="1">
    <location>
        <begin position="122"/>
        <end position="144"/>
    </location>
</feature>
<feature type="transmembrane region" description="Helical" evidence="1">
    <location>
        <begin position="274"/>
        <end position="294"/>
    </location>
</feature>
<sequence length="402" mass="43730">MSVWMMVFILIGLTHFAIPNYGWLLVHVFTLGILTNSILVWSQHLTEKFVQHKLADAARPRQLYRIYGLNIGAIIVMVGQVFAIPYATITGAAIIAVLMAWHGVEILGQWKGASGKRFRPIVGAYAASAFCLPVGAFFGGWLALDPGNPRLLIAHIAANIGGFVGLAAAASLTILLPTVWRSQGISKYMTPTLWILGAGVLVTIIGALVGFPEFGFVVYVIGWVLAWQQWLGNVNLKQFTYASASSIAAVTWLVLTLAYYAVELMLQMQPKVPTIALLVGFAAQLLIGMMSYLLPSTMGGGPGATRAGLIEMYRYGLLRWTFINGGLLLWISGTNSYQNVVMSLLCLGSLAVFPIFMIRAVKAQKAVLKKEKEAPAAEPEPRFMEITIGVAILALVWVLFQL</sequence>
<feature type="transmembrane region" description="Helical" evidence="1">
    <location>
        <begin position="89"/>
        <end position="110"/>
    </location>
</feature>
<proteinExistence type="predicted"/>
<accession>A0A540R8J9</accession>
<evidence type="ECO:0000256" key="1">
    <source>
        <dbReference type="SAM" id="Phobius"/>
    </source>
</evidence>
<feature type="transmembrane region" description="Helical" evidence="1">
    <location>
        <begin position="239"/>
        <end position="262"/>
    </location>
</feature>
<reference evidence="2 3" key="1">
    <citation type="submission" date="2019-06" db="EMBL/GenBank/DDBJ databases">
        <title>Draft genome of C. phoceense Strain 272.</title>
        <authorList>
            <person name="Pacheco L.G.C."/>
            <person name="Barberis C.M."/>
            <person name="Almuzara M.N."/>
            <person name="Traglia G.M."/>
            <person name="Santos C.S."/>
            <person name="Rocha D.J.P.G."/>
            <person name="Aguiar E.R.G.R."/>
            <person name="Vay C.A."/>
        </authorList>
    </citation>
    <scope>NUCLEOTIDE SEQUENCE [LARGE SCALE GENOMIC DNA]</scope>
    <source>
        <strain evidence="2 3">272</strain>
    </source>
</reference>
<dbReference type="EMBL" id="VHIR01000004">
    <property type="protein sequence ID" value="TQE44073.1"/>
    <property type="molecule type" value="Genomic_DNA"/>
</dbReference>
<gene>
    <name evidence="2" type="ORF">EJK80_04355</name>
</gene>
<keyword evidence="1" id="KW-1133">Transmembrane helix</keyword>
<feature type="transmembrane region" description="Helical" evidence="1">
    <location>
        <begin position="339"/>
        <end position="361"/>
    </location>
</feature>
<name>A0A540R8J9_9CORY</name>
<keyword evidence="3" id="KW-1185">Reference proteome</keyword>
<feature type="transmembrane region" description="Helical" evidence="1">
    <location>
        <begin position="382"/>
        <end position="400"/>
    </location>
</feature>
<evidence type="ECO:0000313" key="3">
    <source>
        <dbReference type="Proteomes" id="UP000318080"/>
    </source>
</evidence>
<protein>
    <submittedName>
        <fullName evidence="2">Copper oxidase</fullName>
    </submittedName>
</protein>
<organism evidence="2 3">
    <name type="scientific">Corynebacterium phoceense</name>
    <dbReference type="NCBI Taxonomy" id="1686286"/>
    <lineage>
        <taxon>Bacteria</taxon>
        <taxon>Bacillati</taxon>
        <taxon>Actinomycetota</taxon>
        <taxon>Actinomycetes</taxon>
        <taxon>Mycobacteriales</taxon>
        <taxon>Corynebacteriaceae</taxon>
        <taxon>Corynebacterium</taxon>
    </lineage>
</organism>
<evidence type="ECO:0000313" key="2">
    <source>
        <dbReference type="EMBL" id="TQE44073.1"/>
    </source>
</evidence>
<keyword evidence="1" id="KW-0472">Membrane</keyword>